<accession>A0A2P2P7R4</accession>
<organism evidence="1">
    <name type="scientific">Rhizophora mucronata</name>
    <name type="common">Asiatic mangrove</name>
    <dbReference type="NCBI Taxonomy" id="61149"/>
    <lineage>
        <taxon>Eukaryota</taxon>
        <taxon>Viridiplantae</taxon>
        <taxon>Streptophyta</taxon>
        <taxon>Embryophyta</taxon>
        <taxon>Tracheophyta</taxon>
        <taxon>Spermatophyta</taxon>
        <taxon>Magnoliopsida</taxon>
        <taxon>eudicotyledons</taxon>
        <taxon>Gunneridae</taxon>
        <taxon>Pentapetalae</taxon>
        <taxon>rosids</taxon>
        <taxon>fabids</taxon>
        <taxon>Malpighiales</taxon>
        <taxon>Rhizophoraceae</taxon>
        <taxon>Rhizophora</taxon>
    </lineage>
</organism>
<reference evidence="1" key="1">
    <citation type="submission" date="2018-02" db="EMBL/GenBank/DDBJ databases">
        <title>Rhizophora mucronata_Transcriptome.</title>
        <authorList>
            <person name="Meera S.P."/>
            <person name="Sreeshan A."/>
            <person name="Augustine A."/>
        </authorList>
    </citation>
    <scope>NUCLEOTIDE SEQUENCE</scope>
    <source>
        <tissue evidence="1">Leaf</tissue>
    </source>
</reference>
<protein>
    <submittedName>
        <fullName evidence="1">Uncharacterized protein</fullName>
    </submittedName>
</protein>
<proteinExistence type="predicted"/>
<dbReference type="EMBL" id="GGEC01070245">
    <property type="protein sequence ID" value="MBX50729.1"/>
    <property type="molecule type" value="Transcribed_RNA"/>
</dbReference>
<dbReference type="AlphaFoldDB" id="A0A2P2P7R4"/>
<evidence type="ECO:0000313" key="1">
    <source>
        <dbReference type="EMBL" id="MBX50729.1"/>
    </source>
</evidence>
<sequence length="35" mass="4152">MIYPKENLFIKEENSATVIEKYQLQNFSLLFTANN</sequence>
<name>A0A2P2P7R4_RHIMU</name>